<evidence type="ECO:0000256" key="13">
    <source>
        <dbReference type="ARBA" id="ARBA00023128"/>
    </source>
</evidence>
<evidence type="ECO:0000256" key="6">
    <source>
        <dbReference type="ARBA" id="ARBA00022694"/>
    </source>
</evidence>
<feature type="domain" description="PRORP" evidence="16">
    <location>
        <begin position="269"/>
        <end position="506"/>
    </location>
</feature>
<accession>A0AAV1J1V7</accession>
<dbReference type="EC" id="3.1.26.5" evidence="5"/>
<gene>
    <name evidence="17" type="ORF">LNINA_LOCUS2872</name>
</gene>
<dbReference type="EMBL" id="CAVLEF010000004">
    <property type="protein sequence ID" value="CAK1543032.1"/>
    <property type="molecule type" value="Genomic_DNA"/>
</dbReference>
<keyword evidence="9" id="KW-0378">Hydrolase</keyword>
<evidence type="ECO:0000256" key="7">
    <source>
        <dbReference type="ARBA" id="ARBA00022722"/>
    </source>
</evidence>
<dbReference type="CDD" id="cd18718">
    <property type="entry name" value="PIN_PRORP"/>
    <property type="match status" value="1"/>
</dbReference>
<comment type="catalytic activity">
    <reaction evidence="1">
        <text>Endonucleolytic cleavage of RNA, removing 5'-extranucleotides from tRNA precursor.</text>
        <dbReference type="EC" id="3.1.26.5"/>
    </reaction>
</comment>
<comment type="subcellular location">
    <subcellularLocation>
        <location evidence="3">Mitochondrion</location>
    </subcellularLocation>
</comment>
<evidence type="ECO:0000256" key="10">
    <source>
        <dbReference type="ARBA" id="ARBA00022833"/>
    </source>
</evidence>
<evidence type="ECO:0000256" key="9">
    <source>
        <dbReference type="ARBA" id="ARBA00022801"/>
    </source>
</evidence>
<dbReference type="GO" id="GO:0046872">
    <property type="term" value="F:metal ion binding"/>
    <property type="evidence" value="ECO:0007669"/>
    <property type="project" value="UniProtKB-KW"/>
</dbReference>
<evidence type="ECO:0000313" key="17">
    <source>
        <dbReference type="EMBL" id="CAK1543032.1"/>
    </source>
</evidence>
<evidence type="ECO:0000313" key="18">
    <source>
        <dbReference type="Proteomes" id="UP001497472"/>
    </source>
</evidence>
<keyword evidence="13" id="KW-0496">Mitochondrion</keyword>
<dbReference type="GO" id="GO:0097745">
    <property type="term" value="P:mitochondrial tRNA 5'-end processing"/>
    <property type="evidence" value="ECO:0007669"/>
    <property type="project" value="TreeGrafter"/>
</dbReference>
<dbReference type="AlphaFoldDB" id="A0AAV1J1V7"/>
<sequence>MLLSSCILRLGFSKRILQCARFNSTEQVEYLKTALSNGRLDWTDVKKNILEKRGNCNTKNIDAMMLKVMVNNKYFDAALKFADYLKKDNTDLSLGAINGLLILYYNYSKHSNLAPEEREFILNTYNKLYEKYKILDYTTGDNLIHALCAIDEWKKCKRILEDVKISGTPTHSAYSTIIGTLFRLNKKADAMKMIDVSVNDRRPLQDYAYEEWIKSISRKYKDKKTILKYLEEICLHIENSAGPIPKVTADRLKDAFSSLQFETKNTEIVKKTGDCITCWQTLDCHKLTDEEFLYLQNNVKEKLIVGSDLFLKSSPEELERFQKFVQQTAPYDIVIDALNLLYLAQKNVKDRMHILNYVVNYFSTKNMRILVLGRKHMFKLNKGSLHYMMRRAFTFFTDDLSQDDPYFITAAILSGSHTDILSRDLLRGHRFTLRDDNLRRIFLRWQWQHQWKAFNSKRGPFVLTPLPYTPCAQKNSGVWHIPYESEENLDDGKINDGVPDCSTWLCLRPKPDSS</sequence>
<evidence type="ECO:0000256" key="14">
    <source>
        <dbReference type="ARBA" id="ARBA00044536"/>
    </source>
</evidence>
<dbReference type="PANTHER" id="PTHR13547">
    <property type="match status" value="1"/>
</dbReference>
<dbReference type="Gene3D" id="1.25.40.10">
    <property type="entry name" value="Tetratricopeptide repeat domain"/>
    <property type="match status" value="1"/>
</dbReference>
<dbReference type="InterPro" id="IPR031595">
    <property type="entry name" value="PRORP_C"/>
</dbReference>
<dbReference type="Pfam" id="PF16953">
    <property type="entry name" value="PRORP"/>
    <property type="match status" value="1"/>
</dbReference>
<evidence type="ECO:0000256" key="4">
    <source>
        <dbReference type="ARBA" id="ARBA00007626"/>
    </source>
</evidence>
<keyword evidence="12" id="KW-0809">Transit peptide</keyword>
<dbReference type="Proteomes" id="UP001497472">
    <property type="component" value="Unassembled WGS sequence"/>
</dbReference>
<evidence type="ECO:0000256" key="12">
    <source>
        <dbReference type="ARBA" id="ARBA00022946"/>
    </source>
</evidence>
<proteinExistence type="inferred from homology"/>
<evidence type="ECO:0000259" key="16">
    <source>
        <dbReference type="Pfam" id="PF16953"/>
    </source>
</evidence>
<keyword evidence="8" id="KW-0479">Metal-binding</keyword>
<dbReference type="InterPro" id="IPR011990">
    <property type="entry name" value="TPR-like_helical_dom_sf"/>
</dbReference>
<dbReference type="PANTHER" id="PTHR13547:SF1">
    <property type="entry name" value="MITOCHONDRIAL RIBONUCLEASE P CATALYTIC SUBUNIT"/>
    <property type="match status" value="1"/>
</dbReference>
<evidence type="ECO:0000256" key="15">
    <source>
        <dbReference type="ARBA" id="ARBA00044559"/>
    </source>
</evidence>
<comment type="cofactor">
    <cofactor evidence="2">
        <name>Mg(2+)</name>
        <dbReference type="ChEBI" id="CHEBI:18420"/>
    </cofactor>
</comment>
<dbReference type="Gene3D" id="3.40.50.11980">
    <property type="match status" value="1"/>
</dbReference>
<protein>
    <recommendedName>
        <fullName evidence="14">Mitochondrial ribonuclease P catalytic subunit</fullName>
        <ecNumber evidence="5">3.1.26.5</ecNumber>
    </recommendedName>
    <alternativeName>
        <fullName evidence="15">Mitochondrial ribonuclease P protein 3</fullName>
    </alternativeName>
</protein>
<keyword evidence="18" id="KW-1185">Reference proteome</keyword>
<evidence type="ECO:0000256" key="11">
    <source>
        <dbReference type="ARBA" id="ARBA00022842"/>
    </source>
</evidence>
<dbReference type="GO" id="GO:0004526">
    <property type="term" value="F:ribonuclease P activity"/>
    <property type="evidence" value="ECO:0007669"/>
    <property type="project" value="UniProtKB-EC"/>
</dbReference>
<keyword evidence="11" id="KW-0460">Magnesium</keyword>
<keyword evidence="7" id="KW-0540">Nuclease</keyword>
<comment type="caution">
    <text evidence="17">The sequence shown here is derived from an EMBL/GenBank/DDBJ whole genome shotgun (WGS) entry which is preliminary data.</text>
</comment>
<evidence type="ECO:0000256" key="1">
    <source>
        <dbReference type="ARBA" id="ARBA00000928"/>
    </source>
</evidence>
<keyword evidence="10" id="KW-0862">Zinc</keyword>
<dbReference type="GO" id="GO:0001682">
    <property type="term" value="P:tRNA 5'-leader removal"/>
    <property type="evidence" value="ECO:0007669"/>
    <property type="project" value="TreeGrafter"/>
</dbReference>
<keyword evidence="6" id="KW-0819">tRNA processing</keyword>
<evidence type="ECO:0000256" key="3">
    <source>
        <dbReference type="ARBA" id="ARBA00004173"/>
    </source>
</evidence>
<organism evidence="17 18">
    <name type="scientific">Leptosia nina</name>
    <dbReference type="NCBI Taxonomy" id="320188"/>
    <lineage>
        <taxon>Eukaryota</taxon>
        <taxon>Metazoa</taxon>
        <taxon>Ecdysozoa</taxon>
        <taxon>Arthropoda</taxon>
        <taxon>Hexapoda</taxon>
        <taxon>Insecta</taxon>
        <taxon>Pterygota</taxon>
        <taxon>Neoptera</taxon>
        <taxon>Endopterygota</taxon>
        <taxon>Lepidoptera</taxon>
        <taxon>Glossata</taxon>
        <taxon>Ditrysia</taxon>
        <taxon>Papilionoidea</taxon>
        <taxon>Pieridae</taxon>
        <taxon>Pierinae</taxon>
        <taxon>Leptosia</taxon>
    </lineage>
</organism>
<evidence type="ECO:0000256" key="5">
    <source>
        <dbReference type="ARBA" id="ARBA00012179"/>
    </source>
</evidence>
<comment type="similarity">
    <text evidence="4">Belongs to the PPR family. P subfamily.</text>
</comment>
<name>A0AAV1J1V7_9NEOP</name>
<dbReference type="GO" id="GO:0030678">
    <property type="term" value="C:mitochondrial ribonuclease P complex"/>
    <property type="evidence" value="ECO:0007669"/>
    <property type="project" value="TreeGrafter"/>
</dbReference>
<evidence type="ECO:0000256" key="2">
    <source>
        <dbReference type="ARBA" id="ARBA00001946"/>
    </source>
</evidence>
<reference evidence="17 18" key="1">
    <citation type="submission" date="2023-11" db="EMBL/GenBank/DDBJ databases">
        <authorList>
            <person name="Okamura Y."/>
        </authorList>
    </citation>
    <scope>NUCLEOTIDE SEQUENCE [LARGE SCALE GENOMIC DNA]</scope>
</reference>
<dbReference type="InterPro" id="IPR033495">
    <property type="entry name" value="MRPP3_PIN_dom"/>
</dbReference>
<evidence type="ECO:0000256" key="8">
    <source>
        <dbReference type="ARBA" id="ARBA00022723"/>
    </source>
</evidence>